<dbReference type="AlphaFoldDB" id="A0A3P9IPZ1"/>
<dbReference type="GO" id="GO:0016491">
    <property type="term" value="F:oxidoreductase activity"/>
    <property type="evidence" value="ECO:0007669"/>
    <property type="project" value="UniProtKB-KW"/>
</dbReference>
<evidence type="ECO:0000313" key="15">
    <source>
        <dbReference type="Ensembl" id="ENSORLP00015022072.1"/>
    </source>
</evidence>
<evidence type="ECO:0000256" key="1">
    <source>
        <dbReference type="ARBA" id="ARBA00004496"/>
    </source>
</evidence>
<reference evidence="15" key="3">
    <citation type="submission" date="2025-08" db="UniProtKB">
        <authorList>
            <consortium name="Ensembl"/>
        </authorList>
    </citation>
    <scope>IDENTIFICATION</scope>
    <source>
        <strain evidence="15">HSOK</strain>
    </source>
</reference>
<comment type="subunit">
    <text evidence="3">Monomer.</text>
</comment>
<evidence type="ECO:0000256" key="11">
    <source>
        <dbReference type="PIRSR" id="PIRSR000097-1"/>
    </source>
</evidence>
<reference evidence="15 16" key="2">
    <citation type="submission" date="2017-04" db="EMBL/GenBank/DDBJ databases">
        <title>CpG methylation of centromeres and impact of large insertions on vertebrate speciation.</title>
        <authorList>
            <person name="Ichikawa K."/>
            <person name="Yoshimura J."/>
            <person name="Morishita S."/>
        </authorList>
    </citation>
    <scope>NUCLEOTIDE SEQUENCE</scope>
    <source>
        <strain evidence="15 16">HSOK</strain>
    </source>
</reference>
<dbReference type="EC" id="1.1.1.21" evidence="8"/>
<organism evidence="15 16">
    <name type="scientific">Oryzias latipes</name>
    <name type="common">Japanese rice fish</name>
    <name type="synonym">Japanese killifish</name>
    <dbReference type="NCBI Taxonomy" id="8090"/>
    <lineage>
        <taxon>Eukaryota</taxon>
        <taxon>Metazoa</taxon>
        <taxon>Chordata</taxon>
        <taxon>Craniata</taxon>
        <taxon>Vertebrata</taxon>
        <taxon>Euteleostomi</taxon>
        <taxon>Actinopterygii</taxon>
        <taxon>Neopterygii</taxon>
        <taxon>Teleostei</taxon>
        <taxon>Neoteleostei</taxon>
        <taxon>Acanthomorphata</taxon>
        <taxon>Ovalentaria</taxon>
        <taxon>Atherinomorphae</taxon>
        <taxon>Beloniformes</taxon>
        <taxon>Adrianichthyidae</taxon>
        <taxon>Oryziinae</taxon>
        <taxon>Oryzias</taxon>
    </lineage>
</organism>
<comment type="catalytic activity">
    <reaction evidence="10">
        <text>an alditol + NADP(+) = an aldose + NADPH + H(+)</text>
        <dbReference type="Rhea" id="RHEA:12789"/>
        <dbReference type="Rhea" id="RHEA-COMP:9554"/>
        <dbReference type="Rhea" id="RHEA-COMP:9555"/>
        <dbReference type="ChEBI" id="CHEBI:15378"/>
        <dbReference type="ChEBI" id="CHEBI:15693"/>
        <dbReference type="ChEBI" id="CHEBI:17522"/>
        <dbReference type="ChEBI" id="CHEBI:57783"/>
        <dbReference type="ChEBI" id="CHEBI:58349"/>
        <dbReference type="EC" id="1.1.1.21"/>
    </reaction>
</comment>
<feature type="site" description="Lowers pKa of active site Tyr" evidence="13">
    <location>
        <position position="80"/>
    </location>
</feature>
<reference key="1">
    <citation type="journal article" date="2007" name="Nature">
        <title>The medaka draft genome and insights into vertebrate genome evolution.</title>
        <authorList>
            <person name="Kasahara M."/>
            <person name="Naruse K."/>
            <person name="Sasaki S."/>
            <person name="Nakatani Y."/>
            <person name="Qu W."/>
            <person name="Ahsan B."/>
            <person name="Yamada T."/>
            <person name="Nagayasu Y."/>
            <person name="Doi K."/>
            <person name="Kasai Y."/>
            <person name="Jindo T."/>
            <person name="Kobayashi D."/>
            <person name="Shimada A."/>
            <person name="Toyoda A."/>
            <person name="Kuroki Y."/>
            <person name="Fujiyama A."/>
            <person name="Sasaki T."/>
            <person name="Shimizu A."/>
            <person name="Asakawa S."/>
            <person name="Shimizu N."/>
            <person name="Hashimoto S."/>
            <person name="Yang J."/>
            <person name="Lee Y."/>
            <person name="Matsushima K."/>
            <person name="Sugano S."/>
            <person name="Sakaizumi M."/>
            <person name="Narita T."/>
            <person name="Ohishi K."/>
            <person name="Haga S."/>
            <person name="Ohta F."/>
            <person name="Nomoto H."/>
            <person name="Nogata K."/>
            <person name="Morishita T."/>
            <person name="Endo T."/>
            <person name="Shin-I T."/>
            <person name="Takeda H."/>
            <person name="Morishita S."/>
            <person name="Kohara Y."/>
        </authorList>
    </citation>
    <scope>NUCLEOTIDE SEQUENCE [LARGE SCALE GENOMIC DNA]</scope>
    <source>
        <strain>Hd-rR</strain>
    </source>
</reference>
<dbReference type="GO" id="GO:0005737">
    <property type="term" value="C:cytoplasm"/>
    <property type="evidence" value="ECO:0007669"/>
    <property type="project" value="UniProtKB-SubCell"/>
</dbReference>
<dbReference type="PROSITE" id="PS00063">
    <property type="entry name" value="ALDOKETO_REDUCTASE_3"/>
    <property type="match status" value="1"/>
</dbReference>
<dbReference type="Ensembl" id="ENSORLT00015013937.1">
    <property type="protein sequence ID" value="ENSORLP00015022072.1"/>
    <property type="gene ID" value="ENSORLG00015001272.1"/>
</dbReference>
<proteinExistence type="inferred from homology"/>
<evidence type="ECO:0000256" key="7">
    <source>
        <dbReference type="ARBA" id="ARBA00029846"/>
    </source>
</evidence>
<evidence type="ECO:0000256" key="13">
    <source>
        <dbReference type="PIRSR" id="PIRSR000097-3"/>
    </source>
</evidence>
<comment type="subcellular location">
    <subcellularLocation>
        <location evidence="1">Cytoplasm</location>
    </subcellularLocation>
</comment>
<protein>
    <recommendedName>
        <fullName evidence="8">aldose reductase</fullName>
        <ecNumber evidence="8">1.1.1.21</ecNumber>
    </recommendedName>
    <alternativeName>
        <fullName evidence="7">Aldehyde reductase</fullName>
    </alternativeName>
</protein>
<keyword evidence="6" id="KW-0560">Oxidoreductase</keyword>
<keyword evidence="4" id="KW-0963">Cytoplasm</keyword>
<dbReference type="InterPro" id="IPR018170">
    <property type="entry name" value="Aldo/ket_reductase_CS"/>
</dbReference>
<dbReference type="FunFam" id="3.20.20.100:FF:000009">
    <property type="entry name" value="Aldo-keto reductase family 1 member B1"/>
    <property type="match status" value="1"/>
</dbReference>
<dbReference type="InterPro" id="IPR023210">
    <property type="entry name" value="NADP_OxRdtase_dom"/>
</dbReference>
<dbReference type="InterPro" id="IPR036812">
    <property type="entry name" value="NAD(P)_OxRdtase_dom_sf"/>
</dbReference>
<evidence type="ECO:0000256" key="6">
    <source>
        <dbReference type="ARBA" id="ARBA00023002"/>
    </source>
</evidence>
<keyword evidence="5" id="KW-0521">NADP</keyword>
<evidence type="ECO:0000256" key="8">
    <source>
        <dbReference type="ARBA" id="ARBA00038955"/>
    </source>
</evidence>
<feature type="active site" description="Proton donor" evidence="11">
    <location>
        <position position="51"/>
    </location>
</feature>
<evidence type="ECO:0000256" key="10">
    <source>
        <dbReference type="ARBA" id="ARBA00051000"/>
    </source>
</evidence>
<dbReference type="PROSITE" id="PS00062">
    <property type="entry name" value="ALDOKETO_REDUCTASE_2"/>
    <property type="match status" value="1"/>
</dbReference>
<reference evidence="15" key="4">
    <citation type="submission" date="2025-09" db="UniProtKB">
        <authorList>
            <consortium name="Ensembl"/>
        </authorList>
    </citation>
    <scope>IDENTIFICATION</scope>
    <source>
        <strain evidence="15">HSOK</strain>
    </source>
</reference>
<feature type="domain" description="NADP-dependent oxidoreductase" evidence="14">
    <location>
        <begin position="17"/>
        <end position="295"/>
    </location>
</feature>
<dbReference type="Gene3D" id="3.20.20.100">
    <property type="entry name" value="NADP-dependent oxidoreductase domain"/>
    <property type="match status" value="1"/>
</dbReference>
<name>A0A3P9IPZ1_ORYLA</name>
<dbReference type="PANTHER" id="PTHR11732">
    <property type="entry name" value="ALDO/KETO REDUCTASE"/>
    <property type="match status" value="1"/>
</dbReference>
<dbReference type="PIRSF" id="PIRSF000097">
    <property type="entry name" value="AKR"/>
    <property type="match status" value="1"/>
</dbReference>
<dbReference type="SUPFAM" id="SSF51430">
    <property type="entry name" value="NAD(P)-linked oxidoreductase"/>
    <property type="match status" value="1"/>
</dbReference>
<evidence type="ECO:0000256" key="4">
    <source>
        <dbReference type="ARBA" id="ARBA00022490"/>
    </source>
</evidence>
<dbReference type="Proteomes" id="UP000265200">
    <property type="component" value="Chromosome 23"/>
</dbReference>
<evidence type="ECO:0000259" key="14">
    <source>
        <dbReference type="Pfam" id="PF00248"/>
    </source>
</evidence>
<evidence type="ECO:0000256" key="5">
    <source>
        <dbReference type="ARBA" id="ARBA00022857"/>
    </source>
</evidence>
<evidence type="ECO:0000256" key="3">
    <source>
        <dbReference type="ARBA" id="ARBA00011245"/>
    </source>
</evidence>
<dbReference type="PROSITE" id="PS00798">
    <property type="entry name" value="ALDOKETO_REDUCTASE_1"/>
    <property type="match status" value="1"/>
</dbReference>
<evidence type="ECO:0000313" key="16">
    <source>
        <dbReference type="Proteomes" id="UP000265200"/>
    </source>
</evidence>
<comment type="catalytic activity">
    <reaction evidence="9">
        <text>prostaglandin F2alpha + NADP(+) = prostaglandin H2 + NADPH + H(+)</text>
        <dbReference type="Rhea" id="RHEA:45312"/>
        <dbReference type="ChEBI" id="CHEBI:15378"/>
        <dbReference type="ChEBI" id="CHEBI:57404"/>
        <dbReference type="ChEBI" id="CHEBI:57405"/>
        <dbReference type="ChEBI" id="CHEBI:57783"/>
        <dbReference type="ChEBI" id="CHEBI:58349"/>
    </reaction>
</comment>
<dbReference type="Pfam" id="PF00248">
    <property type="entry name" value="Aldo_ket_red"/>
    <property type="match status" value="1"/>
</dbReference>
<evidence type="ECO:0000256" key="9">
    <source>
        <dbReference type="ARBA" id="ARBA00050342"/>
    </source>
</evidence>
<evidence type="ECO:0000256" key="12">
    <source>
        <dbReference type="PIRSR" id="PIRSR000097-2"/>
    </source>
</evidence>
<comment type="similarity">
    <text evidence="2">Belongs to the aldo/keto reductase family.</text>
</comment>
<dbReference type="InterPro" id="IPR020471">
    <property type="entry name" value="AKR"/>
</dbReference>
<evidence type="ECO:0000256" key="2">
    <source>
        <dbReference type="ARBA" id="ARBA00007905"/>
    </source>
</evidence>
<dbReference type="PRINTS" id="PR00069">
    <property type="entry name" value="ALDKETRDTASE"/>
</dbReference>
<accession>A0A3P9IPZ1</accession>
<sequence length="318" mass="35836">MISSVTLSTGAKMPIVGIGTWVQKAEPGQVCEAVKVAIGNGYRHIDGAYAYENEQEVGKGIHAMIDQGVVKREDLFIVSKLWCTCHIPSMVRAACEKTLSDLKLKYLDLYLMHFPTGMKPGKEIFPLDEEKQVIPSGSNFLDTWEEMEKLVDAGLVKAIGISNFNKDQIEALLNKPGLKHKPVTNQIECHPYLNQEKMINYCKSKGILVTAFAPLGSPERPWASPDDPTLLEEPIIKEIAAKYKKSSAQILMKFHTQRSVVVLAKSVTPSRIKENIQLFDFELSEEDMAKLRSMNKNWRGFPAPWVAKHKHYPFNTEY</sequence>
<feature type="binding site" evidence="12">
    <location>
        <position position="113"/>
    </location>
    <ligand>
        <name>substrate</name>
    </ligand>
</feature>